<dbReference type="SUPFAM" id="SSF103473">
    <property type="entry name" value="MFS general substrate transporter"/>
    <property type="match status" value="1"/>
</dbReference>
<reference evidence="6 7" key="1">
    <citation type="submission" date="2019-03" db="EMBL/GenBank/DDBJ databases">
        <title>Genomic analyses of the natural microbiome of Caenorhabditis elegans.</title>
        <authorList>
            <person name="Samuel B."/>
        </authorList>
    </citation>
    <scope>NUCLEOTIDE SEQUENCE [LARGE SCALE GENOMIC DNA]</scope>
    <source>
        <strain evidence="6 7">JUb89</strain>
    </source>
</reference>
<protein>
    <submittedName>
        <fullName evidence="6">MFS transporter</fullName>
    </submittedName>
</protein>
<evidence type="ECO:0000259" key="5">
    <source>
        <dbReference type="PROSITE" id="PS50850"/>
    </source>
</evidence>
<feature type="domain" description="Major facilitator superfamily (MFS) profile" evidence="5">
    <location>
        <begin position="1"/>
        <end position="203"/>
    </location>
</feature>
<sequence length="203" mass="22166">MSLALQLPEATIAWVPTVAQIAYACGLLLLMPLGDIVEKRKLLLILMLLAASGLLLSGFSSHIALIIIGTVITGLFSVSAQLLLPLAASLVPMHHSGRVVGLFGLVGIIDTFIANFAGRYIDRGYIHRISMSCGFGLILSWLLFLLLPLHFIFYILGSILIYASLSAVHVTNQSIVFKLNQQLKSRFNAIYRPVIFWVAHLAP</sequence>
<name>A0A4R1XYP6_ACICA</name>
<keyword evidence="3 4" id="KW-0472">Membrane</keyword>
<dbReference type="PROSITE" id="PS50850">
    <property type="entry name" value="MFS"/>
    <property type="match status" value="1"/>
</dbReference>
<evidence type="ECO:0000256" key="4">
    <source>
        <dbReference type="SAM" id="Phobius"/>
    </source>
</evidence>
<gene>
    <name evidence="6" type="ORF">EC844_10839</name>
</gene>
<organism evidence="6 7">
    <name type="scientific">Acinetobacter calcoaceticus</name>
    <dbReference type="NCBI Taxonomy" id="471"/>
    <lineage>
        <taxon>Bacteria</taxon>
        <taxon>Pseudomonadati</taxon>
        <taxon>Pseudomonadota</taxon>
        <taxon>Gammaproteobacteria</taxon>
        <taxon>Moraxellales</taxon>
        <taxon>Moraxellaceae</taxon>
        <taxon>Acinetobacter</taxon>
        <taxon>Acinetobacter calcoaceticus/baumannii complex</taxon>
    </lineage>
</organism>
<evidence type="ECO:0000256" key="2">
    <source>
        <dbReference type="ARBA" id="ARBA00022989"/>
    </source>
</evidence>
<evidence type="ECO:0000256" key="1">
    <source>
        <dbReference type="ARBA" id="ARBA00022692"/>
    </source>
</evidence>
<feature type="transmembrane region" description="Helical" evidence="4">
    <location>
        <begin position="99"/>
        <end position="118"/>
    </location>
</feature>
<dbReference type="InterPro" id="IPR020846">
    <property type="entry name" value="MFS_dom"/>
</dbReference>
<dbReference type="PANTHER" id="PTHR42910">
    <property type="entry name" value="TRANSPORTER SCO4007-RELATED"/>
    <property type="match status" value="1"/>
</dbReference>
<proteinExistence type="predicted"/>
<accession>A0A4R1XYP6</accession>
<dbReference type="InterPro" id="IPR036259">
    <property type="entry name" value="MFS_trans_sf"/>
</dbReference>
<keyword evidence="2 4" id="KW-1133">Transmembrane helix</keyword>
<keyword evidence="7" id="KW-1185">Reference proteome</keyword>
<dbReference type="EMBL" id="SLVJ01000008">
    <property type="protein sequence ID" value="TCM67525.1"/>
    <property type="molecule type" value="Genomic_DNA"/>
</dbReference>
<dbReference type="Pfam" id="PF07690">
    <property type="entry name" value="MFS_1"/>
    <property type="match status" value="1"/>
</dbReference>
<comment type="caution">
    <text evidence="6">The sequence shown here is derived from an EMBL/GenBank/DDBJ whole genome shotgun (WGS) entry which is preliminary data.</text>
</comment>
<keyword evidence="1 4" id="KW-0812">Transmembrane</keyword>
<feature type="transmembrane region" description="Helical" evidence="4">
    <location>
        <begin position="12"/>
        <end position="30"/>
    </location>
</feature>
<dbReference type="GO" id="GO:0022857">
    <property type="term" value="F:transmembrane transporter activity"/>
    <property type="evidence" value="ECO:0007669"/>
    <property type="project" value="InterPro"/>
</dbReference>
<feature type="transmembrane region" description="Helical" evidence="4">
    <location>
        <begin position="138"/>
        <end position="163"/>
    </location>
</feature>
<evidence type="ECO:0000313" key="7">
    <source>
        <dbReference type="Proteomes" id="UP000294963"/>
    </source>
</evidence>
<evidence type="ECO:0000256" key="3">
    <source>
        <dbReference type="ARBA" id="ARBA00023136"/>
    </source>
</evidence>
<dbReference type="InterPro" id="IPR011701">
    <property type="entry name" value="MFS"/>
</dbReference>
<evidence type="ECO:0000313" key="6">
    <source>
        <dbReference type="EMBL" id="TCM67525.1"/>
    </source>
</evidence>
<dbReference type="Gene3D" id="1.20.1250.20">
    <property type="entry name" value="MFS general substrate transporter like domains"/>
    <property type="match status" value="1"/>
</dbReference>
<dbReference type="AlphaFoldDB" id="A0A4R1XYP6"/>
<feature type="transmembrane region" description="Helical" evidence="4">
    <location>
        <begin position="65"/>
        <end position="87"/>
    </location>
</feature>
<dbReference type="PANTHER" id="PTHR42910:SF1">
    <property type="entry name" value="MAJOR FACILITATOR SUPERFAMILY (MFS) PROFILE DOMAIN-CONTAINING PROTEIN"/>
    <property type="match status" value="1"/>
</dbReference>
<feature type="transmembrane region" description="Helical" evidence="4">
    <location>
        <begin position="42"/>
        <end position="59"/>
    </location>
</feature>
<dbReference type="Proteomes" id="UP000294963">
    <property type="component" value="Unassembled WGS sequence"/>
</dbReference>